<keyword evidence="8" id="KW-0804">Transcription</keyword>
<dbReference type="GO" id="GO:0000978">
    <property type="term" value="F:RNA polymerase II cis-regulatory region sequence-specific DNA binding"/>
    <property type="evidence" value="ECO:0007669"/>
    <property type="project" value="TreeGrafter"/>
</dbReference>
<comment type="caution">
    <text evidence="14">The sequence shown here is derived from an EMBL/GenBank/DDBJ whole genome shotgun (WGS) entry which is preliminary data.</text>
</comment>
<dbReference type="EMBL" id="PDLN01000016">
    <property type="protein sequence ID" value="RDW64105.1"/>
    <property type="molecule type" value="Genomic_DNA"/>
</dbReference>
<feature type="domain" description="C2H2-type" evidence="13">
    <location>
        <begin position="275"/>
        <end position="302"/>
    </location>
</feature>
<evidence type="ECO:0000256" key="8">
    <source>
        <dbReference type="ARBA" id="ARBA00023163"/>
    </source>
</evidence>
<dbReference type="OrthoDB" id="8117402at2759"/>
<evidence type="ECO:0000256" key="2">
    <source>
        <dbReference type="ARBA" id="ARBA00022723"/>
    </source>
</evidence>
<feature type="compositionally biased region" description="Polar residues" evidence="12">
    <location>
        <begin position="424"/>
        <end position="438"/>
    </location>
</feature>
<feature type="compositionally biased region" description="Basic and acidic residues" evidence="12">
    <location>
        <begin position="96"/>
        <end position="109"/>
    </location>
</feature>
<dbReference type="AlphaFoldDB" id="A0A3D8QQN6"/>
<feature type="region of interest" description="Disordered" evidence="12">
    <location>
        <begin position="347"/>
        <end position="639"/>
    </location>
</feature>
<feature type="compositionally biased region" description="Polar residues" evidence="12">
    <location>
        <begin position="630"/>
        <end position="639"/>
    </location>
</feature>
<dbReference type="Gene3D" id="3.30.160.60">
    <property type="entry name" value="Classic Zinc Finger"/>
    <property type="match status" value="3"/>
</dbReference>
<dbReference type="SUPFAM" id="SSF57667">
    <property type="entry name" value="beta-beta-alpha zinc fingers"/>
    <property type="match status" value="2"/>
</dbReference>
<feature type="compositionally biased region" description="Polar residues" evidence="12">
    <location>
        <begin position="527"/>
        <end position="539"/>
    </location>
</feature>
<dbReference type="PANTHER" id="PTHR24388">
    <property type="entry name" value="ZINC FINGER PROTEIN"/>
    <property type="match status" value="1"/>
</dbReference>
<keyword evidence="5" id="KW-0862">Zinc</keyword>
<evidence type="ECO:0000259" key="13">
    <source>
        <dbReference type="PROSITE" id="PS50157"/>
    </source>
</evidence>
<keyword evidence="4 10" id="KW-0863">Zinc-finger</keyword>
<dbReference type="Proteomes" id="UP000256328">
    <property type="component" value="Unassembled WGS sequence"/>
</dbReference>
<reference evidence="14 15" key="1">
    <citation type="journal article" date="2018" name="IMA Fungus">
        <title>IMA Genome-F 9: Draft genome sequence of Annulohypoxylon stygium, Aspergillus mulundensis, Berkeleyomyces basicola (syn. Thielaviopsis basicola), Ceratocystis smalleyi, two Cercospora beticola strains, Coleophoma cylindrospora, Fusarium fracticaudum, Phialophora cf. hyalina, and Morchella septimelata.</title>
        <authorList>
            <person name="Wingfield B.D."/>
            <person name="Bills G.F."/>
            <person name="Dong Y."/>
            <person name="Huang W."/>
            <person name="Nel W.J."/>
            <person name="Swalarsk-Parry B.S."/>
            <person name="Vaghefi N."/>
            <person name="Wilken P.M."/>
            <person name="An Z."/>
            <person name="de Beer Z.W."/>
            <person name="De Vos L."/>
            <person name="Chen L."/>
            <person name="Duong T.A."/>
            <person name="Gao Y."/>
            <person name="Hammerbacher A."/>
            <person name="Kikkert J.R."/>
            <person name="Li Y."/>
            <person name="Li H."/>
            <person name="Li K."/>
            <person name="Li Q."/>
            <person name="Liu X."/>
            <person name="Ma X."/>
            <person name="Naidoo K."/>
            <person name="Pethybridge S.J."/>
            <person name="Sun J."/>
            <person name="Steenkamp E.T."/>
            <person name="van der Nest M.A."/>
            <person name="van Wyk S."/>
            <person name="Wingfield M.J."/>
            <person name="Xiong C."/>
            <person name="Yue Q."/>
            <person name="Zhang X."/>
        </authorList>
    </citation>
    <scope>NUCLEOTIDE SEQUENCE [LARGE SCALE GENOMIC DNA]</scope>
    <source>
        <strain evidence="14 15">BP5796</strain>
    </source>
</reference>
<comment type="subcellular location">
    <subcellularLocation>
        <location evidence="1">Nucleus</location>
    </subcellularLocation>
</comment>
<evidence type="ECO:0000256" key="11">
    <source>
        <dbReference type="SAM" id="Coils"/>
    </source>
</evidence>
<accession>A0A3D8QQN6</accession>
<protein>
    <recommendedName>
        <fullName evidence="13">C2H2-type domain-containing protein</fullName>
    </recommendedName>
</protein>
<dbReference type="GO" id="GO:0008270">
    <property type="term" value="F:zinc ion binding"/>
    <property type="evidence" value="ECO:0007669"/>
    <property type="project" value="UniProtKB-KW"/>
</dbReference>
<name>A0A3D8QQN6_9HELO</name>
<feature type="compositionally biased region" description="Polar residues" evidence="12">
    <location>
        <begin position="612"/>
        <end position="621"/>
    </location>
</feature>
<evidence type="ECO:0000256" key="12">
    <source>
        <dbReference type="SAM" id="MobiDB-lite"/>
    </source>
</evidence>
<feature type="compositionally biased region" description="Low complexity" evidence="12">
    <location>
        <begin position="462"/>
        <end position="478"/>
    </location>
</feature>
<feature type="compositionally biased region" description="Polar residues" evidence="12">
    <location>
        <begin position="583"/>
        <end position="594"/>
    </location>
</feature>
<organism evidence="14 15">
    <name type="scientific">Coleophoma crateriformis</name>
    <dbReference type="NCBI Taxonomy" id="565419"/>
    <lineage>
        <taxon>Eukaryota</taxon>
        <taxon>Fungi</taxon>
        <taxon>Dikarya</taxon>
        <taxon>Ascomycota</taxon>
        <taxon>Pezizomycotina</taxon>
        <taxon>Leotiomycetes</taxon>
        <taxon>Helotiales</taxon>
        <taxon>Dermateaceae</taxon>
        <taxon>Coleophoma</taxon>
    </lineage>
</organism>
<dbReference type="GO" id="GO:0005634">
    <property type="term" value="C:nucleus"/>
    <property type="evidence" value="ECO:0007669"/>
    <property type="project" value="UniProtKB-SubCell"/>
</dbReference>
<evidence type="ECO:0000256" key="9">
    <source>
        <dbReference type="ARBA" id="ARBA00023242"/>
    </source>
</evidence>
<feature type="domain" description="C2H2-type" evidence="13">
    <location>
        <begin position="303"/>
        <end position="330"/>
    </location>
</feature>
<feature type="region of interest" description="Disordered" evidence="12">
    <location>
        <begin position="44"/>
        <end position="123"/>
    </location>
</feature>
<feature type="compositionally biased region" description="Low complexity" evidence="12">
    <location>
        <begin position="57"/>
        <end position="70"/>
    </location>
</feature>
<evidence type="ECO:0000256" key="7">
    <source>
        <dbReference type="ARBA" id="ARBA00023125"/>
    </source>
</evidence>
<keyword evidence="11" id="KW-0175">Coiled coil</keyword>
<dbReference type="PANTHER" id="PTHR24388:SF54">
    <property type="entry name" value="PROTEIN ESCARGOT"/>
    <property type="match status" value="1"/>
</dbReference>
<keyword evidence="9" id="KW-0539">Nucleus</keyword>
<proteinExistence type="predicted"/>
<gene>
    <name evidence="14" type="ORF">BP5796_10607</name>
</gene>
<evidence type="ECO:0000256" key="10">
    <source>
        <dbReference type="PROSITE-ProRule" id="PRU00042"/>
    </source>
</evidence>
<keyword evidence="6" id="KW-0805">Transcription regulation</keyword>
<evidence type="ECO:0000313" key="14">
    <source>
        <dbReference type="EMBL" id="RDW64105.1"/>
    </source>
</evidence>
<dbReference type="GO" id="GO:0000981">
    <property type="term" value="F:DNA-binding transcription factor activity, RNA polymerase II-specific"/>
    <property type="evidence" value="ECO:0007669"/>
    <property type="project" value="TreeGrafter"/>
</dbReference>
<evidence type="ECO:0000256" key="4">
    <source>
        <dbReference type="ARBA" id="ARBA00022771"/>
    </source>
</evidence>
<dbReference type="FunFam" id="3.30.160.60:FF:000446">
    <property type="entry name" value="Zinc finger protein"/>
    <property type="match status" value="1"/>
</dbReference>
<feature type="compositionally biased region" description="Pro residues" evidence="12">
    <location>
        <begin position="439"/>
        <end position="448"/>
    </location>
</feature>
<dbReference type="Pfam" id="PF00096">
    <property type="entry name" value="zf-C2H2"/>
    <property type="match status" value="2"/>
</dbReference>
<keyword evidence="15" id="KW-1185">Reference proteome</keyword>
<keyword evidence="3" id="KW-0677">Repeat</keyword>
<keyword evidence="2" id="KW-0479">Metal-binding</keyword>
<feature type="compositionally biased region" description="Low complexity" evidence="12">
    <location>
        <begin position="596"/>
        <end position="611"/>
    </location>
</feature>
<evidence type="ECO:0000313" key="15">
    <source>
        <dbReference type="Proteomes" id="UP000256328"/>
    </source>
</evidence>
<dbReference type="InterPro" id="IPR013087">
    <property type="entry name" value="Znf_C2H2_type"/>
</dbReference>
<dbReference type="FunFam" id="3.30.160.60:FF:001485">
    <property type="entry name" value="Krueppel-related zinc finger protein"/>
    <property type="match status" value="1"/>
</dbReference>
<dbReference type="InterPro" id="IPR036236">
    <property type="entry name" value="Znf_C2H2_sf"/>
</dbReference>
<evidence type="ECO:0000256" key="6">
    <source>
        <dbReference type="ARBA" id="ARBA00023015"/>
    </source>
</evidence>
<evidence type="ECO:0000256" key="1">
    <source>
        <dbReference type="ARBA" id="ARBA00004123"/>
    </source>
</evidence>
<dbReference type="PROSITE" id="PS50157">
    <property type="entry name" value="ZINC_FINGER_C2H2_2"/>
    <property type="match status" value="2"/>
</dbReference>
<evidence type="ECO:0000256" key="5">
    <source>
        <dbReference type="ARBA" id="ARBA00022833"/>
    </source>
</evidence>
<keyword evidence="7" id="KW-0238">DNA-binding</keyword>
<feature type="coiled-coil region" evidence="11">
    <location>
        <begin position="652"/>
        <end position="693"/>
    </location>
</feature>
<dbReference type="SMART" id="SM00355">
    <property type="entry name" value="ZnF_C2H2"/>
    <property type="match status" value="3"/>
</dbReference>
<evidence type="ECO:0000256" key="3">
    <source>
        <dbReference type="ARBA" id="ARBA00022737"/>
    </source>
</evidence>
<sequence>MASEQGTVSNSTPLFNATLSDPAAANAIAINQLESDAARLKSLKRGRSELSQTPSNLSSIASAGLGASPPAKSPRVGGKLSPAFSAAPLTGAAAIEDERRKREEARQNEGRAMSENPGHTALASLMAGGGATMSKPQDAPVATTTMSAGMSTAANAITIPSPIPLEEKAERSPASVTSLASLGSTAQTATASSTVVASPVPMAGIVDEPRELRAAPQHQQLQAADDIQSSNRALTYPGNVMGQLNPPRAPPRGASLPMAGQNQQLVPRSPSQKKHKCPYCDTEFTRHHNLKSHLLTHSQEKPYVCQTCAMRFRRLHDLKRHMKLHTGERPHICPKCDRKFARGDALARHSKGNGGCAGRRASMGSFGGDDDFDESNTGEGDERQMEGVMYTNGTPQRNETEMTEEDRRRFSLPSIKAQHVASAHASQDNYPSHMRTPSTYPPAGPRQAPPQGGLYPPGIDHGTSSSSGSASLQSSIGGQAPTANMSSVPLNPGSGSMYAQGGMTESPKPLSPAGMHSHQLGHESINRQRSPSLTTQFQHQHFGRRQSDRPSPPGMSLPSPHGTSHSSKLPPLPGLAPPDNRYTLPSQIPGQQHPANGPSGQQSQQIQIPQNSMHPSQQSPVSGRAPHHQGSGSADSSNNLFAAGERGVWAYVQTLEDRVKHLSDKVAAMEDKEKSQEDMIRRLQEDVMALRNQSQNNVAASGHL</sequence>
<dbReference type="PROSITE" id="PS00028">
    <property type="entry name" value="ZINC_FINGER_C2H2_1"/>
    <property type="match status" value="2"/>
</dbReference>
<dbReference type="InterPro" id="IPR050527">
    <property type="entry name" value="Snail/Krueppel_Znf"/>
</dbReference>